<dbReference type="GO" id="GO:0005384">
    <property type="term" value="F:manganese ion transmembrane transporter activity"/>
    <property type="evidence" value="ECO:0007669"/>
    <property type="project" value="TreeGrafter"/>
</dbReference>
<dbReference type="RefSeq" id="WP_285758079.1">
    <property type="nucleotide sequence ID" value="NZ_BSQG01000002.1"/>
</dbReference>
<dbReference type="AlphaFoldDB" id="A0A9W6P4U9"/>
<sequence>MVANASPRAEHERFDPYALRKEHALEPPRTLRGRLRYLGPGLIISAAVIGSGELITTTGLGAQAGFVLLWLVVISTAIKVWVQVELATWTILSGKPALEGYAQIAPKTRRGSWITLLWIVMDFAKILQRGGIIGGAAACLSIMFPVLGEPLSFPSLAFWTLVTLVATVALLITGKYSVVERVAFASVVVFTLVTVALALGLPLTPFAYTGGDLLGGLSFALPVGAIGLAVAMFGLTGVGSDEMTTYTYWVLEKGYGRWTGPDDGSEERAQRAEGWIRVMRLDAFVSWVICTVCTLSFYLIGAAVLHPQGLVPQGNDMITTLSRMYTDVLGSWAQWAFLLGAFAVLWSTFVASTASVPRLWTNTLGILGVFDWTNVKVRERIIRTLTVCYPIVWALSFLLIQSPVVMVMIGGVASGLFLVAVVIAVWVLRRQVDRRFRLSPVWTTALVISSIAIGALGIYSVATIFGFTIG</sequence>
<evidence type="ECO:0000256" key="1">
    <source>
        <dbReference type="ARBA" id="ARBA00004141"/>
    </source>
</evidence>
<feature type="transmembrane region" description="Helical" evidence="5">
    <location>
        <begin position="153"/>
        <end position="172"/>
    </location>
</feature>
<dbReference type="GO" id="GO:0034755">
    <property type="term" value="P:iron ion transmembrane transport"/>
    <property type="evidence" value="ECO:0007669"/>
    <property type="project" value="TreeGrafter"/>
</dbReference>
<feature type="transmembrane region" description="Helical" evidence="5">
    <location>
        <begin position="381"/>
        <end position="400"/>
    </location>
</feature>
<evidence type="ECO:0000313" key="7">
    <source>
        <dbReference type="Proteomes" id="UP001165092"/>
    </source>
</evidence>
<feature type="transmembrane region" description="Helical" evidence="5">
    <location>
        <begin position="406"/>
        <end position="428"/>
    </location>
</feature>
<feature type="transmembrane region" description="Helical" evidence="5">
    <location>
        <begin position="284"/>
        <end position="305"/>
    </location>
</feature>
<feature type="transmembrane region" description="Helical" evidence="5">
    <location>
        <begin position="62"/>
        <end position="82"/>
    </location>
</feature>
<evidence type="ECO:0000256" key="3">
    <source>
        <dbReference type="ARBA" id="ARBA00022989"/>
    </source>
</evidence>
<dbReference type="InterPro" id="IPR001046">
    <property type="entry name" value="NRAMP_fam"/>
</dbReference>
<dbReference type="NCBIfam" id="NF037982">
    <property type="entry name" value="Nramp_1"/>
    <property type="match status" value="1"/>
</dbReference>
<proteinExistence type="predicted"/>
<dbReference type="PANTHER" id="PTHR11706">
    <property type="entry name" value="SOLUTE CARRIER PROTEIN FAMILY 11 MEMBER"/>
    <property type="match status" value="1"/>
</dbReference>
<feature type="transmembrane region" description="Helical" evidence="5">
    <location>
        <begin position="126"/>
        <end position="147"/>
    </location>
</feature>
<gene>
    <name evidence="6" type="ORF">Nans01_14430</name>
</gene>
<dbReference type="GO" id="GO:0005886">
    <property type="term" value="C:plasma membrane"/>
    <property type="evidence" value="ECO:0007669"/>
    <property type="project" value="TreeGrafter"/>
</dbReference>
<comment type="subcellular location">
    <subcellularLocation>
        <location evidence="1">Membrane</location>
        <topology evidence="1">Multi-pass membrane protein</topology>
    </subcellularLocation>
</comment>
<dbReference type="PANTHER" id="PTHR11706:SF3">
    <property type="entry name" value="METAL ION TRANSPORT PROTEIN"/>
    <property type="match status" value="1"/>
</dbReference>
<dbReference type="Proteomes" id="UP001165092">
    <property type="component" value="Unassembled WGS sequence"/>
</dbReference>
<evidence type="ECO:0000256" key="5">
    <source>
        <dbReference type="SAM" id="Phobius"/>
    </source>
</evidence>
<feature type="transmembrane region" description="Helical" evidence="5">
    <location>
        <begin position="440"/>
        <end position="469"/>
    </location>
</feature>
<keyword evidence="4 5" id="KW-0472">Membrane</keyword>
<name>A0A9W6P4U9_9ACTN</name>
<keyword evidence="7" id="KW-1185">Reference proteome</keyword>
<keyword evidence="3 5" id="KW-1133">Transmembrane helix</keyword>
<accession>A0A9W6P4U9</accession>
<dbReference type="Pfam" id="PF01566">
    <property type="entry name" value="Nramp"/>
    <property type="match status" value="1"/>
</dbReference>
<reference evidence="6" key="1">
    <citation type="submission" date="2023-02" db="EMBL/GenBank/DDBJ databases">
        <title>Nocardiopsis ansamitocini NBRC 112285.</title>
        <authorList>
            <person name="Ichikawa N."/>
            <person name="Sato H."/>
            <person name="Tonouchi N."/>
        </authorList>
    </citation>
    <scope>NUCLEOTIDE SEQUENCE</scope>
    <source>
        <strain evidence="6">NBRC 112285</strain>
    </source>
</reference>
<feature type="transmembrane region" description="Helical" evidence="5">
    <location>
        <begin position="184"/>
        <end position="208"/>
    </location>
</feature>
<keyword evidence="2 5" id="KW-0812">Transmembrane</keyword>
<evidence type="ECO:0000256" key="2">
    <source>
        <dbReference type="ARBA" id="ARBA00022692"/>
    </source>
</evidence>
<evidence type="ECO:0008006" key="8">
    <source>
        <dbReference type="Google" id="ProtNLM"/>
    </source>
</evidence>
<evidence type="ECO:0000256" key="4">
    <source>
        <dbReference type="ARBA" id="ARBA00023136"/>
    </source>
</evidence>
<comment type="caution">
    <text evidence="6">The sequence shown here is derived from an EMBL/GenBank/DDBJ whole genome shotgun (WGS) entry which is preliminary data.</text>
</comment>
<dbReference type="EMBL" id="BSQG01000002">
    <property type="protein sequence ID" value="GLU47092.1"/>
    <property type="molecule type" value="Genomic_DNA"/>
</dbReference>
<dbReference type="GO" id="GO:0015086">
    <property type="term" value="F:cadmium ion transmembrane transporter activity"/>
    <property type="evidence" value="ECO:0007669"/>
    <property type="project" value="TreeGrafter"/>
</dbReference>
<organism evidence="6 7">
    <name type="scientific">Nocardiopsis ansamitocini</name>
    <dbReference type="NCBI Taxonomy" id="1670832"/>
    <lineage>
        <taxon>Bacteria</taxon>
        <taxon>Bacillati</taxon>
        <taxon>Actinomycetota</taxon>
        <taxon>Actinomycetes</taxon>
        <taxon>Streptosporangiales</taxon>
        <taxon>Nocardiopsidaceae</taxon>
        <taxon>Nocardiopsis</taxon>
    </lineage>
</organism>
<feature type="transmembrane region" description="Helical" evidence="5">
    <location>
        <begin position="332"/>
        <end position="360"/>
    </location>
</feature>
<evidence type="ECO:0000313" key="6">
    <source>
        <dbReference type="EMBL" id="GLU47092.1"/>
    </source>
</evidence>
<feature type="transmembrane region" description="Helical" evidence="5">
    <location>
        <begin position="37"/>
        <end position="56"/>
    </location>
</feature>
<protein>
    <recommendedName>
        <fullName evidence="8">Mn2+/Fe2+ NRAMP family transporter</fullName>
    </recommendedName>
</protein>
<feature type="transmembrane region" description="Helical" evidence="5">
    <location>
        <begin position="214"/>
        <end position="235"/>
    </location>
</feature>